<dbReference type="Gene3D" id="1.20.1250.20">
    <property type="entry name" value="MFS general substrate transporter like domains"/>
    <property type="match status" value="1"/>
</dbReference>
<dbReference type="PROSITE" id="PS50871">
    <property type="entry name" value="C1Q"/>
    <property type="match status" value="1"/>
</dbReference>
<dbReference type="InterPro" id="IPR008983">
    <property type="entry name" value="Tumour_necrosis_fac-like_dom"/>
</dbReference>
<dbReference type="Pfam" id="PF07690">
    <property type="entry name" value="MFS_1"/>
    <property type="match status" value="1"/>
</dbReference>
<dbReference type="GO" id="GO:0016020">
    <property type="term" value="C:membrane"/>
    <property type="evidence" value="ECO:0007669"/>
    <property type="project" value="UniProtKB-SubCell"/>
</dbReference>
<reference evidence="9" key="1">
    <citation type="submission" date="2019-08" db="EMBL/GenBank/DDBJ databases">
        <title>The improved chromosome-level genome for the pearl oyster Pinctada fucata martensii using PacBio sequencing and Hi-C.</title>
        <authorList>
            <person name="Zheng Z."/>
        </authorList>
    </citation>
    <scope>NUCLEOTIDE SEQUENCE</scope>
    <source>
        <strain evidence="9">ZZ-2019</strain>
        <tissue evidence="9">Adductor muscle</tissue>
    </source>
</reference>
<gene>
    <name evidence="9" type="ORF">FSP39_023526</name>
</gene>
<feature type="domain" description="Major facilitator superfamily (MFS) profile" evidence="7">
    <location>
        <begin position="1"/>
        <end position="400"/>
    </location>
</feature>
<evidence type="ECO:0000256" key="4">
    <source>
        <dbReference type="ARBA" id="ARBA00023136"/>
    </source>
</evidence>
<dbReference type="InterPro" id="IPR020846">
    <property type="entry name" value="MFS_dom"/>
</dbReference>
<evidence type="ECO:0000313" key="10">
    <source>
        <dbReference type="Proteomes" id="UP001186944"/>
    </source>
</evidence>
<feature type="coiled-coil region" evidence="5">
    <location>
        <begin position="505"/>
        <end position="546"/>
    </location>
</feature>
<dbReference type="PANTHER" id="PTHR23507:SF1">
    <property type="entry name" value="FI18259P1-RELATED"/>
    <property type="match status" value="1"/>
</dbReference>
<keyword evidence="10" id="KW-1185">Reference proteome</keyword>
<dbReference type="InterPro" id="IPR036259">
    <property type="entry name" value="MFS_trans_sf"/>
</dbReference>
<keyword evidence="3 6" id="KW-1133">Transmembrane helix</keyword>
<evidence type="ECO:0000256" key="6">
    <source>
        <dbReference type="SAM" id="Phobius"/>
    </source>
</evidence>
<protein>
    <recommendedName>
        <fullName evidence="11">Major facilitator superfamily (MFS) profile domain-containing protein</fullName>
    </recommendedName>
</protein>
<feature type="transmembrane region" description="Helical" evidence="6">
    <location>
        <begin position="343"/>
        <end position="366"/>
    </location>
</feature>
<dbReference type="InterPro" id="IPR001073">
    <property type="entry name" value="C1q_dom"/>
</dbReference>
<comment type="subcellular location">
    <subcellularLocation>
        <location evidence="1">Membrane</location>
        <topology evidence="1">Multi-pass membrane protein</topology>
    </subcellularLocation>
</comment>
<feature type="transmembrane region" description="Helical" evidence="6">
    <location>
        <begin position="31"/>
        <end position="50"/>
    </location>
</feature>
<dbReference type="SUPFAM" id="SSF49842">
    <property type="entry name" value="TNF-like"/>
    <property type="match status" value="1"/>
</dbReference>
<keyword evidence="4 6" id="KW-0472">Membrane</keyword>
<keyword evidence="2 6" id="KW-0812">Transmembrane</keyword>
<evidence type="ECO:0000256" key="5">
    <source>
        <dbReference type="SAM" id="Coils"/>
    </source>
</evidence>
<evidence type="ECO:0000256" key="3">
    <source>
        <dbReference type="ARBA" id="ARBA00022989"/>
    </source>
</evidence>
<evidence type="ECO:0000256" key="1">
    <source>
        <dbReference type="ARBA" id="ARBA00004141"/>
    </source>
</evidence>
<dbReference type="InterPro" id="IPR011701">
    <property type="entry name" value="MFS"/>
</dbReference>
<accession>A0AA88Y5X9</accession>
<dbReference type="Proteomes" id="UP001186944">
    <property type="component" value="Unassembled WGS sequence"/>
</dbReference>
<proteinExistence type="predicted"/>
<dbReference type="PROSITE" id="PS50850">
    <property type="entry name" value="MFS"/>
    <property type="match status" value="1"/>
</dbReference>
<feature type="transmembrane region" description="Helical" evidence="6">
    <location>
        <begin position="310"/>
        <end position="331"/>
    </location>
</feature>
<evidence type="ECO:0000259" key="7">
    <source>
        <dbReference type="PROSITE" id="PS50850"/>
    </source>
</evidence>
<dbReference type="Pfam" id="PF00386">
    <property type="entry name" value="C1q"/>
    <property type="match status" value="1"/>
</dbReference>
<dbReference type="GO" id="GO:0022857">
    <property type="term" value="F:transmembrane transporter activity"/>
    <property type="evidence" value="ECO:0007669"/>
    <property type="project" value="InterPro"/>
</dbReference>
<organism evidence="9 10">
    <name type="scientific">Pinctada imbricata</name>
    <name type="common">Atlantic pearl-oyster</name>
    <name type="synonym">Pinctada martensii</name>
    <dbReference type="NCBI Taxonomy" id="66713"/>
    <lineage>
        <taxon>Eukaryota</taxon>
        <taxon>Metazoa</taxon>
        <taxon>Spiralia</taxon>
        <taxon>Lophotrochozoa</taxon>
        <taxon>Mollusca</taxon>
        <taxon>Bivalvia</taxon>
        <taxon>Autobranchia</taxon>
        <taxon>Pteriomorphia</taxon>
        <taxon>Pterioida</taxon>
        <taxon>Pterioidea</taxon>
        <taxon>Pteriidae</taxon>
        <taxon>Pinctada</taxon>
    </lineage>
</organism>
<evidence type="ECO:0008006" key="11">
    <source>
        <dbReference type="Google" id="ProtNLM"/>
    </source>
</evidence>
<dbReference type="PRINTS" id="PR00007">
    <property type="entry name" value="COMPLEMNTC1Q"/>
</dbReference>
<dbReference type="PANTHER" id="PTHR23507">
    <property type="entry name" value="ZGC:174356"/>
    <property type="match status" value="1"/>
</dbReference>
<dbReference type="SUPFAM" id="SSF103473">
    <property type="entry name" value="MFS general substrate transporter"/>
    <property type="match status" value="1"/>
</dbReference>
<feature type="domain" description="C1q" evidence="8">
    <location>
        <begin position="676"/>
        <end position="813"/>
    </location>
</feature>
<feature type="transmembrane region" description="Helical" evidence="6">
    <location>
        <begin position="462"/>
        <end position="480"/>
    </location>
</feature>
<dbReference type="AlphaFoldDB" id="A0AA88Y5X9"/>
<feature type="transmembrane region" description="Helical" evidence="6">
    <location>
        <begin position="89"/>
        <end position="114"/>
    </location>
</feature>
<keyword evidence="5" id="KW-0175">Coiled coil</keyword>
<sequence length="813" mass="90500">MTEVYRERCNANFTEATYRLHFKIHALSSRFSLYLTLAAGIPSVFAYILIGSYSDTYGRRLFFYIPLIGTFAKALLSTIGAYFDISIYYWILFVLPESICGSFTSTTCIALAYIADITYPGKRRSVYFGLLEMMTSIGAMMGVVASGYLIDSFGFTAAFVSSIFLLSIPILVILFLLPESLNDKNRMIYASIHERFSTVVSFYVKGNSTTPAEKRKIYVICAAVLVICGVVINGRPTIETEHQTHPPFCWTTVLIGCFFATRMLFQSIVGLGMIRPCQHCWYDETIGIMGAVTCFTSFFVEAFAQTDTELLIVPIVGIGSQVTAPMVRSIMSKMTPPYQQGSLAGSIALVESMAAMLGSAVCGRIYRATVHYMKGAVFLVMACLVIVTIKLLLVLRIKRYIRRRRRKDGNSCITDDDVIFVQAAELEDRSLALRGGTQIRSSYKTALHSPPKKYNLAEASKMSLILLGVVCMWFCAIPQGQCDPNKMLNEDQVLFIMLKVETAIRQDFQRDKQELKQSIDKLTTSLRQAKSDLSDAALQNTLLKKELANMRVKFGNFTTSELKKITDLKSLTTTLLQEVKTIKDTSSVSSNSSTISRITTQSDTNRMQIANVKLEMELMKQSLGSRSGCGQADVGGVESTIQSLKSDVNKLKTAGLNLQSKLNFLMRGQTRKAADIGTPSIAFLAYLTQSKHIYNPGDTLIFPMVDTNTGVAFDNSTGVFTAPVPGIYTFSATITSKSNTSTGYLMRNDQPVAHYSDSKDDDYFRQSSVTVSLHLEQGDRMYILWYGDAEASLVYNFHHTYFSGHLVNRDRFE</sequence>
<dbReference type="EMBL" id="VSWD01000007">
    <property type="protein sequence ID" value="KAK3098837.1"/>
    <property type="molecule type" value="Genomic_DNA"/>
</dbReference>
<evidence type="ECO:0000256" key="2">
    <source>
        <dbReference type="ARBA" id="ARBA00022692"/>
    </source>
</evidence>
<feature type="transmembrane region" description="Helical" evidence="6">
    <location>
        <begin position="250"/>
        <end position="274"/>
    </location>
</feature>
<feature type="transmembrane region" description="Helical" evidence="6">
    <location>
        <begin position="62"/>
        <end position="83"/>
    </location>
</feature>
<dbReference type="SMART" id="SM00110">
    <property type="entry name" value="C1Q"/>
    <property type="match status" value="1"/>
</dbReference>
<comment type="caution">
    <text evidence="9">The sequence shown here is derived from an EMBL/GenBank/DDBJ whole genome shotgun (WGS) entry which is preliminary data.</text>
</comment>
<evidence type="ECO:0000259" key="8">
    <source>
        <dbReference type="PROSITE" id="PS50871"/>
    </source>
</evidence>
<feature type="transmembrane region" description="Helical" evidence="6">
    <location>
        <begin position="126"/>
        <end position="150"/>
    </location>
</feature>
<feature type="transmembrane region" description="Helical" evidence="6">
    <location>
        <begin position="156"/>
        <end position="177"/>
    </location>
</feature>
<feature type="transmembrane region" description="Helical" evidence="6">
    <location>
        <begin position="372"/>
        <end position="397"/>
    </location>
</feature>
<evidence type="ECO:0000313" key="9">
    <source>
        <dbReference type="EMBL" id="KAK3098837.1"/>
    </source>
</evidence>
<feature type="transmembrane region" description="Helical" evidence="6">
    <location>
        <begin position="217"/>
        <end position="238"/>
    </location>
</feature>
<feature type="transmembrane region" description="Helical" evidence="6">
    <location>
        <begin position="286"/>
        <end position="304"/>
    </location>
</feature>
<dbReference type="Gene3D" id="2.60.120.40">
    <property type="match status" value="1"/>
</dbReference>
<name>A0AA88Y5X9_PINIB</name>